<gene>
    <name evidence="7" type="ORF">HZS55_16330</name>
</gene>
<dbReference type="KEGG" id="hrr:HZS55_16330"/>
<name>A0A7D5P6R8_9EURY</name>
<feature type="domain" description="CBS" evidence="5">
    <location>
        <begin position="74"/>
        <end position="129"/>
    </location>
</feature>
<keyword evidence="1 2" id="KW-0129">CBS domain</keyword>
<feature type="binding site" evidence="3">
    <location>
        <position position="172"/>
    </location>
    <ligand>
        <name>Fe cation</name>
        <dbReference type="ChEBI" id="CHEBI:24875"/>
    </ligand>
</feature>
<feature type="binding site" evidence="3">
    <location>
        <position position="194"/>
    </location>
    <ligand>
        <name>Zn(2+)</name>
        <dbReference type="ChEBI" id="CHEBI:29105"/>
    </ligand>
</feature>
<dbReference type="Gene3D" id="3.10.580.10">
    <property type="entry name" value="CBS-domain"/>
    <property type="match status" value="1"/>
</dbReference>
<dbReference type="PANTHER" id="PTHR43080">
    <property type="entry name" value="CBS DOMAIN-CONTAINING PROTEIN CBSX3, MITOCHONDRIAL"/>
    <property type="match status" value="1"/>
</dbReference>
<feature type="binding site" evidence="3">
    <location>
        <position position="175"/>
    </location>
    <ligand>
        <name>Fe cation</name>
        <dbReference type="ChEBI" id="CHEBI:24875"/>
    </ligand>
</feature>
<dbReference type="InterPro" id="IPR051257">
    <property type="entry name" value="Diverse_CBS-Domain"/>
</dbReference>
<reference evidence="7 8" key="1">
    <citation type="submission" date="2020-07" db="EMBL/GenBank/DDBJ databases">
        <title>Halosimplex pelagicum sp. nov. and Halosimplex rubrum sp. nov., isolated from salted brown alga Laminaria, and emended description of the genus Halosimplex.</title>
        <authorList>
            <person name="Cui H."/>
        </authorList>
    </citation>
    <scope>NUCLEOTIDE SEQUENCE [LARGE SCALE GENOMIC DNA]</scope>
    <source>
        <strain evidence="7 8">R27</strain>
    </source>
</reference>
<evidence type="ECO:0000256" key="4">
    <source>
        <dbReference type="SAM" id="MobiDB-lite"/>
    </source>
</evidence>
<dbReference type="RefSeq" id="WP_179908640.1">
    <property type="nucleotide sequence ID" value="NZ_CP058910.1"/>
</dbReference>
<feature type="domain" description="ACP-type MB" evidence="6">
    <location>
        <begin position="167"/>
        <end position="197"/>
    </location>
</feature>
<feature type="binding site" evidence="3">
    <location>
        <position position="194"/>
    </location>
    <ligand>
        <name>Fe cation</name>
        <dbReference type="ChEBI" id="CHEBI:24875"/>
    </ligand>
</feature>
<evidence type="ECO:0000256" key="3">
    <source>
        <dbReference type="PROSITE-ProRule" id="PRU01249"/>
    </source>
</evidence>
<dbReference type="AlphaFoldDB" id="A0A7D5P6R8"/>
<keyword evidence="8" id="KW-1185">Reference proteome</keyword>
<feature type="binding site" evidence="3">
    <location>
        <position position="172"/>
    </location>
    <ligand>
        <name>Zn(2+)</name>
        <dbReference type="ChEBI" id="CHEBI:29105"/>
    </ligand>
</feature>
<dbReference type="OrthoDB" id="65817at2157"/>
<dbReference type="PROSITE" id="PS51901">
    <property type="entry name" value="ACP_MB"/>
    <property type="match status" value="1"/>
</dbReference>
<dbReference type="Pfam" id="PF00571">
    <property type="entry name" value="CBS"/>
    <property type="match status" value="2"/>
</dbReference>
<dbReference type="Proteomes" id="UP000509667">
    <property type="component" value="Chromosome"/>
</dbReference>
<dbReference type="PANTHER" id="PTHR43080:SF2">
    <property type="entry name" value="CBS DOMAIN-CONTAINING PROTEIN"/>
    <property type="match status" value="1"/>
</dbReference>
<evidence type="ECO:0000313" key="8">
    <source>
        <dbReference type="Proteomes" id="UP000509667"/>
    </source>
</evidence>
<dbReference type="InterPro" id="IPR044065">
    <property type="entry name" value="ACP_MB"/>
</dbReference>
<dbReference type="SUPFAM" id="SSF54631">
    <property type="entry name" value="CBS-domain pair"/>
    <property type="match status" value="1"/>
</dbReference>
<feature type="domain" description="CBS" evidence="5">
    <location>
        <begin position="11"/>
        <end position="67"/>
    </location>
</feature>
<dbReference type="SMART" id="SM00116">
    <property type="entry name" value="CBS"/>
    <property type="match status" value="2"/>
</dbReference>
<dbReference type="CDD" id="cd02205">
    <property type="entry name" value="CBS_pair_SF"/>
    <property type="match status" value="1"/>
</dbReference>
<dbReference type="EMBL" id="CP058910">
    <property type="protein sequence ID" value="QLH78762.1"/>
    <property type="molecule type" value="Genomic_DNA"/>
</dbReference>
<organism evidence="7 8">
    <name type="scientific">Halosimplex rubrum</name>
    <dbReference type="NCBI Taxonomy" id="869889"/>
    <lineage>
        <taxon>Archaea</taxon>
        <taxon>Methanobacteriati</taxon>
        <taxon>Methanobacteriota</taxon>
        <taxon>Stenosarchaea group</taxon>
        <taxon>Halobacteria</taxon>
        <taxon>Halobacteriales</taxon>
        <taxon>Haloarculaceae</taxon>
        <taxon>Halosimplex</taxon>
    </lineage>
</organism>
<keyword evidence="3" id="KW-0408">Iron</keyword>
<accession>A0A7D5P6R8</accession>
<protein>
    <submittedName>
        <fullName evidence="7">CBS domain-containing protein</fullName>
    </submittedName>
</protein>
<feature type="binding site" evidence="3">
    <location>
        <position position="191"/>
    </location>
    <ligand>
        <name>Zn(2+)</name>
        <dbReference type="ChEBI" id="CHEBI:29105"/>
    </ligand>
</feature>
<dbReference type="InterPro" id="IPR000644">
    <property type="entry name" value="CBS_dom"/>
</dbReference>
<dbReference type="GO" id="GO:0046872">
    <property type="term" value="F:metal ion binding"/>
    <property type="evidence" value="ECO:0007669"/>
    <property type="project" value="UniProtKB-KW"/>
</dbReference>
<feature type="binding site" evidence="3">
    <location>
        <position position="175"/>
    </location>
    <ligand>
        <name>Zn(2+)</name>
        <dbReference type="ChEBI" id="CHEBI:29105"/>
    </ligand>
</feature>
<evidence type="ECO:0000256" key="2">
    <source>
        <dbReference type="PROSITE-ProRule" id="PRU00703"/>
    </source>
</evidence>
<sequence length="197" mass="20396">MERDASVREVMDREFVGVSEGDDLGETAELMLEEGVDSAVVLRGADPVGVVTERDALAAFVDAGGASTSVSEAMTDALPTISPEATIGEAADELSAGSTERVLVSDGSEPLGVLTEQDLLTASPFARTANGAAMAEPDRAVAGVTEGRGEPAAETPETRRSDGSRFDDQSLCEACGSLSRELSPFNGQLLCPDCRDI</sequence>
<evidence type="ECO:0000256" key="1">
    <source>
        <dbReference type="ARBA" id="ARBA00023122"/>
    </source>
</evidence>
<dbReference type="InterPro" id="IPR046342">
    <property type="entry name" value="CBS_dom_sf"/>
</dbReference>
<dbReference type="PROSITE" id="PS51371">
    <property type="entry name" value="CBS"/>
    <property type="match status" value="2"/>
</dbReference>
<feature type="binding site" evidence="3">
    <location>
        <position position="191"/>
    </location>
    <ligand>
        <name>Fe cation</name>
        <dbReference type="ChEBI" id="CHEBI:24875"/>
    </ligand>
</feature>
<dbReference type="GeneID" id="56079463"/>
<keyword evidence="3" id="KW-0479">Metal-binding</keyword>
<keyword evidence="3" id="KW-0862">Zinc</keyword>
<evidence type="ECO:0000259" key="5">
    <source>
        <dbReference type="PROSITE" id="PS51371"/>
    </source>
</evidence>
<evidence type="ECO:0000259" key="6">
    <source>
        <dbReference type="PROSITE" id="PS51901"/>
    </source>
</evidence>
<feature type="compositionally biased region" description="Basic and acidic residues" evidence="4">
    <location>
        <begin position="147"/>
        <end position="167"/>
    </location>
</feature>
<feature type="region of interest" description="Disordered" evidence="4">
    <location>
        <begin position="142"/>
        <end position="167"/>
    </location>
</feature>
<evidence type="ECO:0000313" key="7">
    <source>
        <dbReference type="EMBL" id="QLH78762.1"/>
    </source>
</evidence>
<proteinExistence type="predicted"/>